<comment type="subcellular location">
    <subcellularLocation>
        <location evidence="1">Nucleus</location>
        <location evidence="1">Nucleolus</location>
    </subcellularLocation>
</comment>
<comment type="similarity">
    <text evidence="7">Belongs to the WD repeat UTP18 family.</text>
</comment>
<sequence length="506" mass="56697">MLRKKKHFEVEVSDHLLSKKKKKLDPSSEVLGLLKGKDHEETQLESKVFGGENVVLDSLTDRRHDGSHQEGSLRHVGGEGILDAEKPKPVWEDEDDEEEDEGKEQRDDADTHTKQNLTRSKGKQLRQSKFERALGSKPSWAKLKSERVGTADDSDQSEDSSDDEDFIPLHRRTGSYLTTSVALPPKQLDYRTCTDVNIAKRTKKKVTALEFHKSAQVVLVAGHDQTLNLFQVDGEHNPKIQSIFLENFPIFSAHFSADGNEVIMSGEFRWFYSFDMMTGKVNKISKISGISERSLPLFRVSPDGKLLAFRGKYGNIYLLSAKSKEYIATLKMNGRVMDMTFSSNGSRLFSFGDEGNVYIWDVKSTRCVHKFVDDGCLMGTSISVSDNGQFVATGSDSGIVNIYDEDCFHKTNPTPTRIIKNLTTCVTSTKFAPSSEILGVASWHECNAIKMIHLPSCEAFSNFGDNRHQFIRCPTALDFSPNSGYLSVGSSSGRAILFRLNHYDSY</sequence>
<evidence type="ECO:0000256" key="8">
    <source>
        <dbReference type="ARBA" id="ARBA00058527"/>
    </source>
</evidence>
<keyword evidence="4 11" id="KW-0853">WD repeat</keyword>
<evidence type="ECO:0000256" key="6">
    <source>
        <dbReference type="ARBA" id="ARBA00023242"/>
    </source>
</evidence>
<dbReference type="InterPro" id="IPR015943">
    <property type="entry name" value="WD40/YVTN_repeat-like_dom_sf"/>
</dbReference>
<dbReference type="GO" id="GO:0006364">
    <property type="term" value="P:rRNA processing"/>
    <property type="evidence" value="ECO:0007669"/>
    <property type="project" value="UniProtKB-KW"/>
</dbReference>
<protein>
    <recommendedName>
        <fullName evidence="9">U3 small nucleolar RNA-associated protein 18 homolog</fullName>
    </recommendedName>
    <alternativeName>
        <fullName evidence="10">WD repeat-containing protein 50</fullName>
    </alternativeName>
</protein>
<dbReference type="GO" id="GO:0034388">
    <property type="term" value="C:Pwp2p-containing subcomplex of 90S preribosome"/>
    <property type="evidence" value="ECO:0007669"/>
    <property type="project" value="TreeGrafter"/>
</dbReference>
<feature type="region of interest" description="Disordered" evidence="12">
    <location>
        <begin position="59"/>
        <end position="167"/>
    </location>
</feature>
<dbReference type="SMART" id="SM00320">
    <property type="entry name" value="WD40"/>
    <property type="match status" value="4"/>
</dbReference>
<evidence type="ECO:0000256" key="5">
    <source>
        <dbReference type="ARBA" id="ARBA00022737"/>
    </source>
</evidence>
<dbReference type="AlphaFoldDB" id="A0A9Q1BJW8"/>
<dbReference type="FunFam" id="2.130.10.10:FF:000121">
    <property type="entry name" value="U3 small nucleolar RNA-associated protein 18 homolog"/>
    <property type="match status" value="1"/>
</dbReference>
<feature type="compositionally biased region" description="Basic and acidic residues" evidence="12">
    <location>
        <begin position="103"/>
        <end position="113"/>
    </location>
</feature>
<feature type="compositionally biased region" description="Basic and acidic residues" evidence="12">
    <location>
        <begin position="59"/>
        <end position="91"/>
    </location>
</feature>
<keyword evidence="5" id="KW-0677">Repeat</keyword>
<comment type="caution">
    <text evidence="13">The sequence shown here is derived from an EMBL/GenBank/DDBJ whole genome shotgun (WGS) entry which is preliminary data.</text>
</comment>
<dbReference type="InterPro" id="IPR045161">
    <property type="entry name" value="Utp18"/>
</dbReference>
<dbReference type="SUPFAM" id="SSF50978">
    <property type="entry name" value="WD40 repeat-like"/>
    <property type="match status" value="1"/>
</dbReference>
<evidence type="ECO:0000256" key="2">
    <source>
        <dbReference type="ARBA" id="ARBA00022552"/>
    </source>
</evidence>
<evidence type="ECO:0000313" key="13">
    <source>
        <dbReference type="EMBL" id="KAJ8027986.1"/>
    </source>
</evidence>
<comment type="function">
    <text evidence="8">Part of the small subunit (SSU) processome, first precursor of the small eukaryotic ribosomal subunit. During the assembly of the SSU processome in the nucleolus, many ribosome biogenesis factors, an RNA chaperone and ribosomal proteins associate with the nascent pre-rRNA and work in concert to generate RNA folding, modifications, rearrangements and cleavage as well as targeted degradation of pre-ribosomal RNA by the RNA exosome. Involved in nucleolar processing of pre-18S ribosomal RNA.</text>
</comment>
<evidence type="ECO:0000256" key="11">
    <source>
        <dbReference type="PROSITE-ProRule" id="PRU00221"/>
    </source>
</evidence>
<keyword evidence="2" id="KW-0698">rRNA processing</keyword>
<dbReference type="InterPro" id="IPR001680">
    <property type="entry name" value="WD40_rpt"/>
</dbReference>
<evidence type="ECO:0000256" key="9">
    <source>
        <dbReference type="ARBA" id="ARBA00074442"/>
    </source>
</evidence>
<dbReference type="OrthoDB" id="1935146at2759"/>
<dbReference type="InterPro" id="IPR036322">
    <property type="entry name" value="WD40_repeat_dom_sf"/>
</dbReference>
<feature type="repeat" description="WD" evidence="11">
    <location>
        <begin position="329"/>
        <end position="370"/>
    </location>
</feature>
<evidence type="ECO:0000256" key="7">
    <source>
        <dbReference type="ARBA" id="ARBA00025767"/>
    </source>
</evidence>
<keyword evidence="3" id="KW-0597">Phosphoprotein</keyword>
<dbReference type="EMBL" id="JAIZAY010000015">
    <property type="protein sequence ID" value="KAJ8027986.1"/>
    <property type="molecule type" value="Genomic_DNA"/>
</dbReference>
<feature type="compositionally biased region" description="Acidic residues" evidence="12">
    <location>
        <begin position="92"/>
        <end position="102"/>
    </location>
</feature>
<evidence type="ECO:0000256" key="3">
    <source>
        <dbReference type="ARBA" id="ARBA00022553"/>
    </source>
</evidence>
<keyword evidence="14" id="KW-1185">Reference proteome</keyword>
<gene>
    <name evidence="13" type="ORF">HOLleu_30100</name>
</gene>
<dbReference type="Pfam" id="PF00400">
    <property type="entry name" value="WD40"/>
    <property type="match status" value="2"/>
</dbReference>
<proteinExistence type="inferred from homology"/>
<dbReference type="PANTHER" id="PTHR18359">
    <property type="entry name" value="WD-REPEAT PROTEIN-RELATED"/>
    <property type="match status" value="1"/>
</dbReference>
<evidence type="ECO:0000256" key="10">
    <source>
        <dbReference type="ARBA" id="ARBA00075773"/>
    </source>
</evidence>
<evidence type="ECO:0000313" key="14">
    <source>
        <dbReference type="Proteomes" id="UP001152320"/>
    </source>
</evidence>
<dbReference type="PANTHER" id="PTHR18359:SF0">
    <property type="entry name" value="U3 SMALL NUCLEOLAR RNA-ASSOCIATED PROTEIN 18 HOMOLOG"/>
    <property type="match status" value="1"/>
</dbReference>
<dbReference type="Gene3D" id="2.130.10.10">
    <property type="entry name" value="YVTN repeat-like/Quinoprotein amine dehydrogenase"/>
    <property type="match status" value="1"/>
</dbReference>
<dbReference type="GO" id="GO:0032040">
    <property type="term" value="C:small-subunit processome"/>
    <property type="evidence" value="ECO:0007669"/>
    <property type="project" value="TreeGrafter"/>
</dbReference>
<reference evidence="13" key="1">
    <citation type="submission" date="2021-10" db="EMBL/GenBank/DDBJ databases">
        <title>Tropical sea cucumber genome reveals ecological adaptation and Cuvierian tubules defense mechanism.</title>
        <authorList>
            <person name="Chen T."/>
        </authorList>
    </citation>
    <scope>NUCLEOTIDE SEQUENCE</scope>
    <source>
        <strain evidence="13">Nanhai2018</strain>
        <tissue evidence="13">Muscle</tissue>
    </source>
</reference>
<name>A0A9Q1BJW8_HOLLE</name>
<dbReference type="Proteomes" id="UP001152320">
    <property type="component" value="Chromosome 15"/>
</dbReference>
<feature type="compositionally biased region" description="Acidic residues" evidence="12">
    <location>
        <begin position="152"/>
        <end position="166"/>
    </location>
</feature>
<evidence type="ECO:0000256" key="1">
    <source>
        <dbReference type="ARBA" id="ARBA00004604"/>
    </source>
</evidence>
<keyword evidence="6" id="KW-0539">Nucleus</keyword>
<organism evidence="13 14">
    <name type="scientific">Holothuria leucospilota</name>
    <name type="common">Black long sea cucumber</name>
    <name type="synonym">Mertensiothuria leucospilota</name>
    <dbReference type="NCBI Taxonomy" id="206669"/>
    <lineage>
        <taxon>Eukaryota</taxon>
        <taxon>Metazoa</taxon>
        <taxon>Echinodermata</taxon>
        <taxon>Eleutherozoa</taxon>
        <taxon>Echinozoa</taxon>
        <taxon>Holothuroidea</taxon>
        <taxon>Aspidochirotacea</taxon>
        <taxon>Aspidochirotida</taxon>
        <taxon>Holothuriidae</taxon>
        <taxon>Holothuria</taxon>
    </lineage>
</organism>
<accession>A0A9Q1BJW8</accession>
<evidence type="ECO:0000256" key="12">
    <source>
        <dbReference type="SAM" id="MobiDB-lite"/>
    </source>
</evidence>
<evidence type="ECO:0000256" key="4">
    <source>
        <dbReference type="ARBA" id="ARBA00022574"/>
    </source>
</evidence>
<dbReference type="PROSITE" id="PS50082">
    <property type="entry name" value="WD_REPEATS_2"/>
    <property type="match status" value="1"/>
</dbReference>